<dbReference type="Proteomes" id="UP000215086">
    <property type="component" value="Chromosome"/>
</dbReference>
<evidence type="ECO:0000313" key="4">
    <source>
        <dbReference type="Proteomes" id="UP000215086"/>
    </source>
</evidence>
<sequence length="174" mass="19223">MTTLLLIGFLLFAAGCVERRLLIRTNPPGAMAYVDDYRVGLTPIGTPFTYYGTRKIRLVKDGYQPLTVYERINPPWYEIPPFDFFAENILRREIRDTRVLEYQLTPQPVSPPQQLLERAEALRARATAQPPLPAVGSSGVPPTAGPPPEGLGEFPQSQTVSTPPLPPSVPNSVP</sequence>
<keyword evidence="3" id="KW-0449">Lipoprotein</keyword>
<keyword evidence="4" id="KW-1185">Reference proteome</keyword>
<proteinExistence type="predicted"/>
<dbReference type="InterPro" id="IPR013229">
    <property type="entry name" value="PEGA"/>
</dbReference>
<evidence type="ECO:0000256" key="1">
    <source>
        <dbReference type="SAM" id="MobiDB-lite"/>
    </source>
</evidence>
<protein>
    <submittedName>
        <fullName evidence="3">Putative membrane lipoprotein</fullName>
    </submittedName>
</protein>
<organism evidence="3 4">
    <name type="scientific">Thermogutta terrifontis</name>
    <dbReference type="NCBI Taxonomy" id="1331910"/>
    <lineage>
        <taxon>Bacteria</taxon>
        <taxon>Pseudomonadati</taxon>
        <taxon>Planctomycetota</taxon>
        <taxon>Planctomycetia</taxon>
        <taxon>Pirellulales</taxon>
        <taxon>Thermoguttaceae</taxon>
        <taxon>Thermogutta</taxon>
    </lineage>
</organism>
<dbReference type="KEGG" id="ttf:THTE_2794"/>
<feature type="domain" description="PEGA" evidence="2">
    <location>
        <begin position="21"/>
        <end position="67"/>
    </location>
</feature>
<dbReference type="Pfam" id="PF08308">
    <property type="entry name" value="PEGA"/>
    <property type="match status" value="1"/>
</dbReference>
<feature type="region of interest" description="Disordered" evidence="1">
    <location>
        <begin position="126"/>
        <end position="174"/>
    </location>
</feature>
<feature type="compositionally biased region" description="Pro residues" evidence="1">
    <location>
        <begin position="163"/>
        <end position="174"/>
    </location>
</feature>
<dbReference type="EMBL" id="CP018477">
    <property type="protein sequence ID" value="ASV75396.1"/>
    <property type="molecule type" value="Genomic_DNA"/>
</dbReference>
<accession>A0A286RHK0</accession>
<reference evidence="3 4" key="1">
    <citation type="journal article" name="Front. Microbiol.">
        <title>Sugar Metabolism of the First Thermophilic Planctomycete Thermogutta terrifontis: Comparative Genomic and Transcriptomic Approaches.</title>
        <authorList>
            <person name="Elcheninov A.G."/>
            <person name="Menzel P."/>
            <person name="Gudbergsdottir S.R."/>
            <person name="Slesarev A.I."/>
            <person name="Kadnikov V.V."/>
            <person name="Krogh A."/>
            <person name="Bonch-Osmolovskaya E.A."/>
            <person name="Peng X."/>
            <person name="Kublanov I.V."/>
        </authorList>
    </citation>
    <scope>NUCLEOTIDE SEQUENCE [LARGE SCALE GENOMIC DNA]</scope>
    <source>
        <strain evidence="3 4">R1</strain>
    </source>
</reference>
<name>A0A286RHK0_9BACT</name>
<dbReference type="AlphaFoldDB" id="A0A286RHK0"/>
<evidence type="ECO:0000259" key="2">
    <source>
        <dbReference type="Pfam" id="PF08308"/>
    </source>
</evidence>
<gene>
    <name evidence="3" type="ORF">THTE_2794</name>
</gene>
<evidence type="ECO:0000313" key="3">
    <source>
        <dbReference type="EMBL" id="ASV75396.1"/>
    </source>
</evidence>